<dbReference type="AlphaFoldDB" id="A0A561EIJ1"/>
<dbReference type="OrthoDB" id="9802385at2"/>
<gene>
    <name evidence="1" type="ORF">FB465_0324</name>
</gene>
<dbReference type="Gene3D" id="1.10.3210.10">
    <property type="entry name" value="Hypothetical protein af1432"/>
    <property type="match status" value="1"/>
</dbReference>
<dbReference type="Pfam" id="PF13328">
    <property type="entry name" value="HD_4"/>
    <property type="match status" value="1"/>
</dbReference>
<dbReference type="RefSeq" id="WP_145786893.1">
    <property type="nucleotide sequence ID" value="NZ_BAAABR010000014.1"/>
</dbReference>
<accession>A0A561EIJ1</accession>
<comment type="caution">
    <text evidence="1">The sequence shown here is derived from an EMBL/GenBank/DDBJ whole genome shotgun (WGS) entry which is preliminary data.</text>
</comment>
<organism evidence="1 2">
    <name type="scientific">Kitasatospora atroaurantiaca</name>
    <dbReference type="NCBI Taxonomy" id="285545"/>
    <lineage>
        <taxon>Bacteria</taxon>
        <taxon>Bacillati</taxon>
        <taxon>Actinomycetota</taxon>
        <taxon>Actinomycetes</taxon>
        <taxon>Kitasatosporales</taxon>
        <taxon>Streptomycetaceae</taxon>
        <taxon>Kitasatospora</taxon>
    </lineage>
</organism>
<dbReference type="EMBL" id="VIVR01000001">
    <property type="protein sequence ID" value="TWE15431.1"/>
    <property type="molecule type" value="Genomic_DNA"/>
</dbReference>
<proteinExistence type="predicted"/>
<protein>
    <submittedName>
        <fullName evidence="1">HD domain-containing protein</fullName>
    </submittedName>
</protein>
<keyword evidence="2" id="KW-1185">Reference proteome</keyword>
<dbReference type="SUPFAM" id="SSF109604">
    <property type="entry name" value="HD-domain/PDEase-like"/>
    <property type="match status" value="1"/>
</dbReference>
<name>A0A561EIJ1_9ACTN</name>
<reference evidence="1 2" key="1">
    <citation type="submission" date="2019-06" db="EMBL/GenBank/DDBJ databases">
        <title>Sequencing the genomes of 1000 actinobacteria strains.</title>
        <authorList>
            <person name="Klenk H.-P."/>
        </authorList>
    </citation>
    <scope>NUCLEOTIDE SEQUENCE [LARGE SCALE GENOMIC DNA]</scope>
    <source>
        <strain evidence="1 2">DSM 41649</strain>
    </source>
</reference>
<evidence type="ECO:0000313" key="2">
    <source>
        <dbReference type="Proteomes" id="UP000318416"/>
    </source>
</evidence>
<evidence type="ECO:0000313" key="1">
    <source>
        <dbReference type="EMBL" id="TWE15431.1"/>
    </source>
</evidence>
<dbReference type="Proteomes" id="UP000318416">
    <property type="component" value="Unassembled WGS sequence"/>
</dbReference>
<sequence length="181" mass="19258">MLTLADVDALAAEAHAGQVDKIGVPYIEHVRAVAAGVAPFGAGLQMAALLHDVLEDTELTSDDLLRAGVPFSVVATVRRVTKAPGVAYRAMLQQIATDHSATLLKISDNAHNSHPARAARLSEPERRRLADRYRAAREVLWPAASAEDIRRIVEIVNPSLLAELAAPRTDAGSLLPGLALP</sequence>